<name>A0A381KYN2_LACDL</name>
<dbReference type="Gene3D" id="1.20.1250.20">
    <property type="entry name" value="MFS general substrate transporter like domains"/>
    <property type="match status" value="1"/>
</dbReference>
<evidence type="ECO:0000259" key="8">
    <source>
        <dbReference type="PROSITE" id="PS50850"/>
    </source>
</evidence>
<accession>A0A381KYN2</accession>
<dbReference type="EMBL" id="JAJNUY010000004">
    <property type="protein sequence ID" value="MCD5562874.1"/>
    <property type="molecule type" value="Genomic_DNA"/>
</dbReference>
<dbReference type="InterPro" id="IPR011701">
    <property type="entry name" value="MFS"/>
</dbReference>
<dbReference type="InterPro" id="IPR020846">
    <property type="entry name" value="MFS_dom"/>
</dbReference>
<reference evidence="10 11" key="2">
    <citation type="submission" date="2021-12" db="EMBL/GenBank/DDBJ databases">
        <title>Antimicrobial susceptibility of Lactobacillus delbrueckii subsp. lactis obtained from milk products and other habitats.</title>
        <authorList>
            <person name="Shani N."/>
        </authorList>
    </citation>
    <scope>NUCLEOTIDE SEQUENCE [LARGE SCALE GENOMIC DNA]</scope>
    <source>
        <strain evidence="10 11">FAM 21755</strain>
    </source>
</reference>
<evidence type="ECO:0000256" key="3">
    <source>
        <dbReference type="ARBA" id="ARBA00022475"/>
    </source>
</evidence>
<dbReference type="RefSeq" id="WP_016396093.1">
    <property type="nucleotide sequence ID" value="NZ_CP046131.1"/>
</dbReference>
<feature type="transmembrane region" description="Helical" evidence="7">
    <location>
        <begin position="141"/>
        <end position="166"/>
    </location>
</feature>
<feature type="transmembrane region" description="Helical" evidence="7">
    <location>
        <begin position="386"/>
        <end position="407"/>
    </location>
</feature>
<gene>
    <name evidence="9" type="ORF">DQL93_11445</name>
    <name evidence="10" type="ORF">LOB85_01650</name>
</gene>
<proteinExistence type="predicted"/>
<evidence type="ECO:0000256" key="2">
    <source>
        <dbReference type="ARBA" id="ARBA00022448"/>
    </source>
</evidence>
<dbReference type="Proteomes" id="UP001200334">
    <property type="component" value="Unassembled WGS sequence"/>
</dbReference>
<feature type="transmembrane region" description="Helical" evidence="7">
    <location>
        <begin position="296"/>
        <end position="315"/>
    </location>
</feature>
<feature type="transmembrane region" description="Helical" evidence="7">
    <location>
        <begin position="360"/>
        <end position="380"/>
    </location>
</feature>
<evidence type="ECO:0000313" key="9">
    <source>
        <dbReference type="EMBL" id="AZA16990.1"/>
    </source>
</evidence>
<comment type="subcellular location">
    <subcellularLocation>
        <location evidence="1">Cell membrane</location>
        <topology evidence="1">Multi-pass membrane protein</topology>
    </subcellularLocation>
</comment>
<feature type="transmembrane region" description="Helical" evidence="7">
    <location>
        <begin position="43"/>
        <end position="65"/>
    </location>
</feature>
<dbReference type="GO" id="GO:0022857">
    <property type="term" value="F:transmembrane transporter activity"/>
    <property type="evidence" value="ECO:0007669"/>
    <property type="project" value="InterPro"/>
</dbReference>
<evidence type="ECO:0000256" key="7">
    <source>
        <dbReference type="SAM" id="Phobius"/>
    </source>
</evidence>
<evidence type="ECO:0000256" key="5">
    <source>
        <dbReference type="ARBA" id="ARBA00022989"/>
    </source>
</evidence>
<dbReference type="GO" id="GO:0005886">
    <property type="term" value="C:plasma membrane"/>
    <property type="evidence" value="ECO:0007669"/>
    <property type="project" value="UniProtKB-SubCell"/>
</dbReference>
<dbReference type="EMBL" id="CP031023">
    <property type="protein sequence ID" value="AZA16990.1"/>
    <property type="molecule type" value="Genomic_DNA"/>
</dbReference>
<feature type="transmembrane region" description="Helical" evidence="7">
    <location>
        <begin position="12"/>
        <end position="37"/>
    </location>
</feature>
<dbReference type="Pfam" id="PF07690">
    <property type="entry name" value="MFS_1"/>
    <property type="match status" value="1"/>
</dbReference>
<feature type="transmembrane region" description="Helical" evidence="7">
    <location>
        <begin position="228"/>
        <end position="250"/>
    </location>
</feature>
<dbReference type="PANTHER" id="PTHR23513">
    <property type="entry name" value="INTEGRAL MEMBRANE EFFLUX PROTEIN-RELATED"/>
    <property type="match status" value="1"/>
</dbReference>
<dbReference type="SUPFAM" id="SSF103473">
    <property type="entry name" value="MFS general substrate transporter"/>
    <property type="match status" value="1"/>
</dbReference>
<evidence type="ECO:0000256" key="4">
    <source>
        <dbReference type="ARBA" id="ARBA00022692"/>
    </source>
</evidence>
<protein>
    <submittedName>
        <fullName evidence="9">MFS transporter</fullName>
    </submittedName>
</protein>
<keyword evidence="4 7" id="KW-0812">Transmembrane</keyword>
<dbReference type="InterPro" id="IPR036259">
    <property type="entry name" value="MFS_trans_sf"/>
</dbReference>
<keyword evidence="5 7" id="KW-1133">Transmembrane helix</keyword>
<keyword evidence="2" id="KW-0813">Transport</keyword>
<sequence>MKVYLKNSGYRALINSTVLSGIGDSLYNIVFIIYAASVPNKSLAVSLASFATLLPSLLSVVTGSLADQTHHKAKSVIIVRMIQAALFVLLAGLIKLPQSFPLFLFLLLINIVSDTIGSYANGLTLPFLPRLLPEDELNAAFGLETAATTTVQIIFQGLGAALIVAMAYNYSAFAWINAATFCLAILPLKLTWPRLIKAEKEIPLSQKPDQSLLSNIADAWLELKKHSFILLTIALAVIINFLGASMNGLINVALLGERTMWLGNYGNTVALLDIILSVGTILGSLLMNDFLKNSRLLTLLLLAGASLAALGVSFIWHQALILAAVSLFAAGYIAGKVNPRISALMVREIPNEKIAAVSGFMQMSVLIGAPVGQALFLSIANMQTPQVSWILFTILATLFIVLCALLTQNKKLVMNER</sequence>
<organism evidence="9">
    <name type="scientific">Lactobacillus delbrueckii subsp. lactis</name>
    <dbReference type="NCBI Taxonomy" id="29397"/>
    <lineage>
        <taxon>Bacteria</taxon>
        <taxon>Bacillati</taxon>
        <taxon>Bacillota</taxon>
        <taxon>Bacilli</taxon>
        <taxon>Lactobacillales</taxon>
        <taxon>Lactobacillaceae</taxon>
        <taxon>Lactobacillus</taxon>
    </lineage>
</organism>
<feature type="domain" description="Major facilitator superfamily (MFS) profile" evidence="8">
    <location>
        <begin position="229"/>
        <end position="417"/>
    </location>
</feature>
<keyword evidence="3" id="KW-1003">Cell membrane</keyword>
<reference evidence="9" key="1">
    <citation type="submission" date="2018-07" db="EMBL/GenBank/DDBJ databases">
        <authorList>
            <person name="Somerville V."/>
        </authorList>
    </citation>
    <scope>NUCLEOTIDE SEQUENCE</scope>
    <source>
        <strain evidence="9">NWC_2_2</strain>
    </source>
</reference>
<feature type="transmembrane region" description="Helical" evidence="7">
    <location>
        <begin position="270"/>
        <end position="287"/>
    </location>
</feature>
<feature type="transmembrane region" description="Helical" evidence="7">
    <location>
        <begin position="321"/>
        <end position="339"/>
    </location>
</feature>
<dbReference type="AlphaFoldDB" id="A0A381KYN2"/>
<evidence type="ECO:0000313" key="10">
    <source>
        <dbReference type="EMBL" id="MCD5562874.1"/>
    </source>
</evidence>
<dbReference type="PROSITE" id="PS50850">
    <property type="entry name" value="MFS"/>
    <property type="match status" value="1"/>
</dbReference>
<keyword evidence="6 7" id="KW-0472">Membrane</keyword>
<evidence type="ECO:0000256" key="1">
    <source>
        <dbReference type="ARBA" id="ARBA00004651"/>
    </source>
</evidence>
<dbReference type="PANTHER" id="PTHR23513:SF6">
    <property type="entry name" value="MAJOR FACILITATOR SUPERFAMILY ASSOCIATED DOMAIN-CONTAINING PROTEIN"/>
    <property type="match status" value="1"/>
</dbReference>
<evidence type="ECO:0000313" key="11">
    <source>
        <dbReference type="Proteomes" id="UP001200334"/>
    </source>
</evidence>
<evidence type="ECO:0000256" key="6">
    <source>
        <dbReference type="ARBA" id="ARBA00023136"/>
    </source>
</evidence>